<name>A0A0A9PEW5_ARUDO</name>
<accession>A0A0A9PEW5</accession>
<protein>
    <submittedName>
        <fullName evidence="1">Uncharacterized protein</fullName>
    </submittedName>
</protein>
<organism evidence="1">
    <name type="scientific">Arundo donax</name>
    <name type="common">Giant reed</name>
    <name type="synonym">Donax arundinaceus</name>
    <dbReference type="NCBI Taxonomy" id="35708"/>
    <lineage>
        <taxon>Eukaryota</taxon>
        <taxon>Viridiplantae</taxon>
        <taxon>Streptophyta</taxon>
        <taxon>Embryophyta</taxon>
        <taxon>Tracheophyta</taxon>
        <taxon>Spermatophyta</taxon>
        <taxon>Magnoliopsida</taxon>
        <taxon>Liliopsida</taxon>
        <taxon>Poales</taxon>
        <taxon>Poaceae</taxon>
        <taxon>PACMAD clade</taxon>
        <taxon>Arundinoideae</taxon>
        <taxon>Arundineae</taxon>
        <taxon>Arundo</taxon>
    </lineage>
</organism>
<dbReference type="EMBL" id="GBRH01223162">
    <property type="protein sequence ID" value="JAD74733.1"/>
    <property type="molecule type" value="Transcribed_RNA"/>
</dbReference>
<sequence>MAGIVIPFYNSLSQQNIGIRIIGQISIPTFQLKLFEAPTDYFLRISVSSLICFMYVVSLLVQMIKMYLSSSKS</sequence>
<reference evidence="1" key="1">
    <citation type="submission" date="2014-09" db="EMBL/GenBank/DDBJ databases">
        <authorList>
            <person name="Magalhaes I.L.F."/>
            <person name="Oliveira U."/>
            <person name="Santos F.R."/>
            <person name="Vidigal T.H.D.A."/>
            <person name="Brescovit A.D."/>
            <person name="Santos A.J."/>
        </authorList>
    </citation>
    <scope>NUCLEOTIDE SEQUENCE</scope>
    <source>
        <tissue evidence="1">Shoot tissue taken approximately 20 cm above the soil surface</tissue>
    </source>
</reference>
<dbReference type="AlphaFoldDB" id="A0A0A9PEW5"/>
<reference evidence="1" key="2">
    <citation type="journal article" date="2015" name="Data Brief">
        <title>Shoot transcriptome of the giant reed, Arundo donax.</title>
        <authorList>
            <person name="Barrero R.A."/>
            <person name="Guerrero F.D."/>
            <person name="Moolhuijzen P."/>
            <person name="Goolsby J.A."/>
            <person name="Tidwell J."/>
            <person name="Bellgard S.E."/>
            <person name="Bellgard M.I."/>
        </authorList>
    </citation>
    <scope>NUCLEOTIDE SEQUENCE</scope>
    <source>
        <tissue evidence="1">Shoot tissue taken approximately 20 cm above the soil surface</tissue>
    </source>
</reference>
<evidence type="ECO:0000313" key="1">
    <source>
        <dbReference type="EMBL" id="JAD74733.1"/>
    </source>
</evidence>
<proteinExistence type="predicted"/>